<comment type="function">
    <text evidence="13">F(1)F(0) ATP synthase produces ATP from ADP in the presence of a proton or sodium gradient. F-type ATPases consist of two structural domains, F(1) containing the extramembraneous catalytic core and F(0) containing the membrane proton channel, linked together by a central stalk and a peripheral stalk. During catalysis, ATP synthesis in the catalytic domain of F(1) is coupled via a rotary mechanism of the central stalk subunits to proton translocation.</text>
</comment>
<gene>
    <name evidence="13 15" type="primary">atpE</name>
    <name evidence="15" type="ORF">BWY41_00672</name>
</gene>
<keyword evidence="8 13" id="KW-1133">Transmembrane helix</keyword>
<dbReference type="GO" id="GO:0005886">
    <property type="term" value="C:plasma membrane"/>
    <property type="evidence" value="ECO:0007669"/>
    <property type="project" value="UniProtKB-SubCell"/>
</dbReference>
<evidence type="ECO:0000259" key="14">
    <source>
        <dbReference type="Pfam" id="PF00137"/>
    </source>
</evidence>
<reference evidence="15" key="1">
    <citation type="submission" date="2017-02" db="EMBL/GenBank/DDBJ databases">
        <title>Delving into the versatile metabolic prowess of the omnipresent phylum Bacteroidetes.</title>
        <authorList>
            <person name="Nobu M.K."/>
            <person name="Mei R."/>
            <person name="Narihiro T."/>
            <person name="Kuroda K."/>
            <person name="Liu W.-T."/>
        </authorList>
    </citation>
    <scope>NUCLEOTIDE SEQUENCE</scope>
    <source>
        <strain evidence="15">ADurb.Bin276</strain>
    </source>
</reference>
<dbReference type="GO" id="GO:0046933">
    <property type="term" value="F:proton-transporting ATP synthase activity, rotational mechanism"/>
    <property type="evidence" value="ECO:0007669"/>
    <property type="project" value="UniProtKB-UniRule"/>
</dbReference>
<dbReference type="GO" id="GO:0033177">
    <property type="term" value="C:proton-transporting two-sector ATPase complex, proton-transporting domain"/>
    <property type="evidence" value="ECO:0007669"/>
    <property type="project" value="InterPro"/>
</dbReference>
<evidence type="ECO:0000256" key="12">
    <source>
        <dbReference type="ARBA" id="ARBA00023310"/>
    </source>
</evidence>
<dbReference type="PROSITE" id="PS00605">
    <property type="entry name" value="ATPASE_C"/>
    <property type="match status" value="1"/>
</dbReference>
<evidence type="ECO:0000256" key="1">
    <source>
        <dbReference type="ARBA" id="ARBA00004651"/>
    </source>
</evidence>
<dbReference type="Pfam" id="PF00137">
    <property type="entry name" value="ATP-synt_C"/>
    <property type="match status" value="1"/>
</dbReference>
<dbReference type="PRINTS" id="PR00124">
    <property type="entry name" value="ATPASEC"/>
</dbReference>
<accession>A0A1V5T026</accession>
<comment type="similarity">
    <text evidence="2 13">Belongs to the ATPase C chain family.</text>
</comment>
<keyword evidence="10 13" id="KW-0446">Lipid-binding</keyword>
<dbReference type="NCBIfam" id="TIGR01260">
    <property type="entry name" value="ATP_synt_c"/>
    <property type="match status" value="1"/>
</dbReference>
<keyword evidence="5 13" id="KW-0138">CF(0)</keyword>
<evidence type="ECO:0000256" key="11">
    <source>
        <dbReference type="ARBA" id="ARBA00023136"/>
    </source>
</evidence>
<keyword evidence="3 13" id="KW-0813">Transport</keyword>
<name>A0A1V5T026_9BACT</name>
<evidence type="ECO:0000256" key="9">
    <source>
        <dbReference type="ARBA" id="ARBA00023065"/>
    </source>
</evidence>
<sequence>MQGEILFLCVTVFTAGFAIAIGVIFPALGQGKACSKALEGIARQPEATGPISRTLFVGLALLESLAIYVLVVSLILLFANPLLKYVFK</sequence>
<dbReference type="Gene3D" id="1.20.120.610">
    <property type="entry name" value="lithium bound rotor ring of v- atpase"/>
    <property type="match status" value="1"/>
</dbReference>
<keyword evidence="7 13" id="KW-0375">Hydrogen ion transport</keyword>
<organism evidence="15">
    <name type="scientific">Candidatus Atribacter allofermentans</name>
    <dbReference type="NCBI Taxonomy" id="1852833"/>
    <lineage>
        <taxon>Bacteria</taxon>
        <taxon>Pseudomonadati</taxon>
        <taxon>Atribacterota</taxon>
        <taxon>Atribacteria</taxon>
        <taxon>Atribacterales</taxon>
        <taxon>Atribacteraceae</taxon>
        <taxon>Atribacter</taxon>
    </lineage>
</organism>
<comment type="function">
    <text evidence="13">Key component of the F(0) channel; it plays a direct role in translocation across the membrane. A homomeric c-ring of between 10-14 subunits forms the central stalk rotor element with the F(1) delta and epsilon subunits.</text>
</comment>
<feature type="site" description="Reversibly protonated during proton transport" evidence="13">
    <location>
        <position position="63"/>
    </location>
</feature>
<evidence type="ECO:0000256" key="3">
    <source>
        <dbReference type="ARBA" id="ARBA00022448"/>
    </source>
</evidence>
<evidence type="ECO:0000256" key="13">
    <source>
        <dbReference type="HAMAP-Rule" id="MF_01396"/>
    </source>
</evidence>
<evidence type="ECO:0000256" key="8">
    <source>
        <dbReference type="ARBA" id="ARBA00022989"/>
    </source>
</evidence>
<dbReference type="FunFam" id="1.20.20.10:FF:000002">
    <property type="entry name" value="ATP synthase subunit c"/>
    <property type="match status" value="1"/>
</dbReference>
<dbReference type="GO" id="GO:0045259">
    <property type="term" value="C:proton-transporting ATP synthase complex"/>
    <property type="evidence" value="ECO:0007669"/>
    <property type="project" value="UniProtKB-KW"/>
</dbReference>
<protein>
    <recommendedName>
        <fullName evidence="13">ATP synthase subunit c</fullName>
    </recommendedName>
    <alternativeName>
        <fullName evidence="13">ATP synthase F(0) sector subunit c</fullName>
    </alternativeName>
    <alternativeName>
        <fullName evidence="13">F-type ATPase subunit c</fullName>
        <shortName evidence="13">F-ATPase subunit c</shortName>
    </alternativeName>
    <alternativeName>
        <fullName evidence="13">Lipid-binding protein</fullName>
    </alternativeName>
</protein>
<keyword evidence="11 13" id="KW-0472">Membrane</keyword>
<dbReference type="CDD" id="cd18121">
    <property type="entry name" value="ATP-synt_Fo_c"/>
    <property type="match status" value="1"/>
</dbReference>
<dbReference type="SUPFAM" id="SSF81333">
    <property type="entry name" value="F1F0 ATP synthase subunit C"/>
    <property type="match status" value="1"/>
</dbReference>
<feature type="transmembrane region" description="Helical" evidence="13">
    <location>
        <begin position="5"/>
        <end position="28"/>
    </location>
</feature>
<dbReference type="GO" id="GO:0008289">
    <property type="term" value="F:lipid binding"/>
    <property type="evidence" value="ECO:0007669"/>
    <property type="project" value="UniProtKB-KW"/>
</dbReference>
<feature type="transmembrane region" description="Helical" evidence="13">
    <location>
        <begin position="55"/>
        <end position="79"/>
    </location>
</feature>
<proteinExistence type="inferred from homology"/>
<keyword evidence="12 13" id="KW-0066">ATP synthesis</keyword>
<comment type="caution">
    <text evidence="15">The sequence shown here is derived from an EMBL/GenBank/DDBJ whole genome shotgun (WGS) entry which is preliminary data.</text>
</comment>
<dbReference type="InterPro" id="IPR035921">
    <property type="entry name" value="F/V-ATP_Csub_sf"/>
</dbReference>
<dbReference type="InterPro" id="IPR000454">
    <property type="entry name" value="ATP_synth_F0_csu"/>
</dbReference>
<evidence type="ECO:0000256" key="4">
    <source>
        <dbReference type="ARBA" id="ARBA00022475"/>
    </source>
</evidence>
<dbReference type="Proteomes" id="UP000485569">
    <property type="component" value="Unassembled WGS sequence"/>
</dbReference>
<evidence type="ECO:0000256" key="5">
    <source>
        <dbReference type="ARBA" id="ARBA00022547"/>
    </source>
</evidence>
<evidence type="ECO:0000313" key="15">
    <source>
        <dbReference type="EMBL" id="OQA60129.1"/>
    </source>
</evidence>
<feature type="domain" description="V-ATPase proteolipid subunit C-like" evidence="14">
    <location>
        <begin position="13"/>
        <end position="76"/>
    </location>
</feature>
<keyword evidence="4 13" id="KW-1003">Cell membrane</keyword>
<keyword evidence="9 13" id="KW-0406">Ion transport</keyword>
<evidence type="ECO:0000256" key="6">
    <source>
        <dbReference type="ARBA" id="ARBA00022692"/>
    </source>
</evidence>
<evidence type="ECO:0000256" key="10">
    <source>
        <dbReference type="ARBA" id="ARBA00023121"/>
    </source>
</evidence>
<comment type="subcellular location">
    <subcellularLocation>
        <location evidence="1 13">Cell membrane</location>
        <topology evidence="1 13">Multi-pass membrane protein</topology>
    </subcellularLocation>
</comment>
<dbReference type="InterPro" id="IPR020537">
    <property type="entry name" value="ATP_synth_F0_csu_DDCD_BS"/>
</dbReference>
<dbReference type="InterPro" id="IPR002379">
    <property type="entry name" value="ATPase_proteolipid_c-like_dom"/>
</dbReference>
<evidence type="ECO:0000256" key="7">
    <source>
        <dbReference type="ARBA" id="ARBA00022781"/>
    </source>
</evidence>
<dbReference type="InterPro" id="IPR005953">
    <property type="entry name" value="ATP_synth_csu_bac/chlpt"/>
</dbReference>
<evidence type="ECO:0000256" key="2">
    <source>
        <dbReference type="ARBA" id="ARBA00006704"/>
    </source>
</evidence>
<dbReference type="HAMAP" id="MF_01396">
    <property type="entry name" value="ATP_synth_c_bact"/>
    <property type="match status" value="1"/>
</dbReference>
<dbReference type="AlphaFoldDB" id="A0A1V5T026"/>
<dbReference type="EMBL" id="MWBQ01000040">
    <property type="protein sequence ID" value="OQA60129.1"/>
    <property type="molecule type" value="Genomic_DNA"/>
</dbReference>
<keyword evidence="6 13" id="KW-0812">Transmembrane</keyword>